<accession>A0ABQ1CRX0</accession>
<evidence type="ECO:0000313" key="2">
    <source>
        <dbReference type="Proteomes" id="UP000472710"/>
    </source>
</evidence>
<evidence type="ECO:0000313" key="1">
    <source>
        <dbReference type="EMBL" id="GFH72860.1"/>
    </source>
</evidence>
<name>A0ABQ1CRX0_STRDI</name>
<reference evidence="1 2" key="1">
    <citation type="submission" date="2020-02" db="EMBL/GenBank/DDBJ databases">
        <title>Whole genome shotgun sequence of Streptomyces diastaticus subsp. diastaticus NBRC 13412.</title>
        <authorList>
            <person name="Ichikawa N."/>
            <person name="Komaki H."/>
            <person name="Tamura T."/>
        </authorList>
    </citation>
    <scope>NUCLEOTIDE SEQUENCE [LARGE SCALE GENOMIC DNA]</scope>
    <source>
        <strain evidence="1 2">NBRC 13412</strain>
    </source>
</reference>
<dbReference type="Proteomes" id="UP000472710">
    <property type="component" value="Unassembled WGS sequence"/>
</dbReference>
<sequence>MPVLHGFVSLGGPAFPARFDPRRRWKGSENPYFTLCTVRDVAAFLAESARHEGRYGLDDTVHVVDDAPDGLGGRGPMVVHIRWPYLGEPGSVSIIPNVDGWYGVGGFEWCWYAVSPQSAARTGAGADPLSDARHRLIAAAVRDTAEVLRAVLPEAAALLVDVEDGAPIRNVVCSDGTCALECYDTETLGEADQILASSLDWLLGGDDPSALGWAQLSTRRLIIPLPPV</sequence>
<protein>
    <submittedName>
        <fullName evidence="1">Uncharacterized protein</fullName>
    </submittedName>
</protein>
<organism evidence="1 2">
    <name type="scientific">Streptomyces diastaticus subsp. diastaticus</name>
    <dbReference type="NCBI Taxonomy" id="68040"/>
    <lineage>
        <taxon>Bacteria</taxon>
        <taxon>Bacillati</taxon>
        <taxon>Actinomycetota</taxon>
        <taxon>Actinomycetes</taxon>
        <taxon>Kitasatosporales</taxon>
        <taxon>Streptomycetaceae</taxon>
        <taxon>Streptomyces</taxon>
        <taxon>Streptomyces diastaticus group</taxon>
    </lineage>
</organism>
<proteinExistence type="predicted"/>
<dbReference type="GeneID" id="95073505"/>
<comment type="caution">
    <text evidence="1">The sequence shown here is derived from an EMBL/GenBank/DDBJ whole genome shotgun (WGS) entry which is preliminary data.</text>
</comment>
<gene>
    <name evidence="1" type="ORF">Sdia_36280</name>
</gene>
<dbReference type="EMBL" id="BLLN01000004">
    <property type="protein sequence ID" value="GFH72860.1"/>
    <property type="molecule type" value="Genomic_DNA"/>
</dbReference>
<dbReference type="RefSeq" id="WP_189500840.1">
    <property type="nucleotide sequence ID" value="NZ_BLLN01000004.1"/>
</dbReference>
<keyword evidence="2" id="KW-1185">Reference proteome</keyword>